<dbReference type="PANTHER" id="PTHR33545:SF5">
    <property type="entry name" value="UPF0750 MEMBRANE PROTEIN YITT"/>
    <property type="match status" value="1"/>
</dbReference>
<keyword evidence="4 6" id="KW-1133">Transmembrane helix</keyword>
<comment type="subcellular location">
    <subcellularLocation>
        <location evidence="1">Cell membrane</location>
        <topology evidence="1">Multi-pass membrane protein</topology>
    </subcellularLocation>
</comment>
<dbReference type="EMBL" id="FWFS01000005">
    <property type="protein sequence ID" value="SLN42589.1"/>
    <property type="molecule type" value="Genomic_DNA"/>
</dbReference>
<keyword evidence="2" id="KW-1003">Cell membrane</keyword>
<keyword evidence="3 6" id="KW-0812">Transmembrane</keyword>
<reference evidence="7 8" key="1">
    <citation type="submission" date="2017-03" db="EMBL/GenBank/DDBJ databases">
        <authorList>
            <person name="Afonso C.L."/>
            <person name="Miller P.J."/>
            <person name="Scott M.A."/>
            <person name="Spackman E."/>
            <person name="Goraichik I."/>
            <person name="Dimitrov K.M."/>
            <person name="Suarez D.L."/>
            <person name="Swayne D.E."/>
        </authorList>
    </citation>
    <scope>NUCLEOTIDE SEQUENCE [LARGE SCALE GENOMIC DNA]</scope>
    <source>
        <strain evidence="7 8">CECT 8620</strain>
    </source>
</reference>
<accession>A0A1Y5SKY9</accession>
<dbReference type="RefSeq" id="WP_085836393.1">
    <property type="nucleotide sequence ID" value="NZ_FWFS01000005.1"/>
</dbReference>
<feature type="transmembrane region" description="Helical" evidence="6">
    <location>
        <begin position="87"/>
        <end position="111"/>
    </location>
</feature>
<evidence type="ECO:0000256" key="5">
    <source>
        <dbReference type="ARBA" id="ARBA00023136"/>
    </source>
</evidence>
<proteinExistence type="predicted"/>
<evidence type="ECO:0000256" key="4">
    <source>
        <dbReference type="ARBA" id="ARBA00022989"/>
    </source>
</evidence>
<evidence type="ECO:0000313" key="7">
    <source>
        <dbReference type="EMBL" id="SLN42589.1"/>
    </source>
</evidence>
<feature type="transmembrane region" description="Helical" evidence="6">
    <location>
        <begin position="183"/>
        <end position="200"/>
    </location>
</feature>
<feature type="transmembrane region" description="Helical" evidence="6">
    <location>
        <begin position="117"/>
        <end position="135"/>
    </location>
</feature>
<evidence type="ECO:0000313" key="8">
    <source>
        <dbReference type="Proteomes" id="UP000193862"/>
    </source>
</evidence>
<protein>
    <recommendedName>
        <fullName evidence="9">5xTM membrane BCR, YitT family</fullName>
    </recommendedName>
</protein>
<feature type="transmembrane region" description="Helical" evidence="6">
    <location>
        <begin position="22"/>
        <end position="39"/>
    </location>
</feature>
<evidence type="ECO:0000256" key="6">
    <source>
        <dbReference type="SAM" id="Phobius"/>
    </source>
</evidence>
<dbReference type="AlphaFoldDB" id="A0A1Y5SKY9"/>
<evidence type="ECO:0000256" key="1">
    <source>
        <dbReference type="ARBA" id="ARBA00004651"/>
    </source>
</evidence>
<evidence type="ECO:0000256" key="3">
    <source>
        <dbReference type="ARBA" id="ARBA00022692"/>
    </source>
</evidence>
<feature type="transmembrane region" description="Helical" evidence="6">
    <location>
        <begin position="51"/>
        <end position="75"/>
    </location>
</feature>
<name>A0A1Y5SKY9_9RHOB</name>
<dbReference type="InterPro" id="IPR051461">
    <property type="entry name" value="UPF0750_membrane"/>
</dbReference>
<sequence>MKTPTTGAPPAPATRHSQIEDAQGLAFGIFMCAFALVPLRDLGLITGQTAGLAVLLSYLTPLSFGALFFVVNLPFYWLGWKRMGLRFVVKTFACVAGLSLCSEIFPAYISFSQINPIFGAVLFGFCSGAGLLAIFRHGGSLGGVGILALYLQEATGFKAGWTQLLFDAVLFGIAALLLPLPQVAYSLLGAMIVNLVIAINHRRDHYVAT</sequence>
<organism evidence="7 8">
    <name type="scientific">Aquimixticola soesokkakensis</name>
    <dbReference type="NCBI Taxonomy" id="1519096"/>
    <lineage>
        <taxon>Bacteria</taxon>
        <taxon>Pseudomonadati</taxon>
        <taxon>Pseudomonadota</taxon>
        <taxon>Alphaproteobacteria</taxon>
        <taxon>Rhodobacterales</taxon>
        <taxon>Paracoccaceae</taxon>
        <taxon>Aquimixticola</taxon>
    </lineage>
</organism>
<keyword evidence="8" id="KW-1185">Reference proteome</keyword>
<dbReference type="GO" id="GO:0005886">
    <property type="term" value="C:plasma membrane"/>
    <property type="evidence" value="ECO:0007669"/>
    <property type="project" value="UniProtKB-SubCell"/>
</dbReference>
<dbReference type="PANTHER" id="PTHR33545">
    <property type="entry name" value="UPF0750 MEMBRANE PROTEIN YITT-RELATED"/>
    <property type="match status" value="1"/>
</dbReference>
<evidence type="ECO:0008006" key="9">
    <source>
        <dbReference type="Google" id="ProtNLM"/>
    </source>
</evidence>
<dbReference type="Pfam" id="PF02588">
    <property type="entry name" value="YitT_membrane"/>
    <property type="match status" value="1"/>
</dbReference>
<dbReference type="OrthoDB" id="3296441at2"/>
<evidence type="ECO:0000256" key="2">
    <source>
        <dbReference type="ARBA" id="ARBA00022475"/>
    </source>
</evidence>
<keyword evidence="5 6" id="KW-0472">Membrane</keyword>
<dbReference type="Proteomes" id="UP000193862">
    <property type="component" value="Unassembled WGS sequence"/>
</dbReference>
<dbReference type="InterPro" id="IPR003740">
    <property type="entry name" value="YitT"/>
</dbReference>
<gene>
    <name evidence="7" type="ORF">AQS8620_01705</name>
</gene>